<feature type="compositionally biased region" description="Basic and acidic residues" evidence="1">
    <location>
        <begin position="1"/>
        <end position="12"/>
    </location>
</feature>
<feature type="domain" description="DUF7721" evidence="2">
    <location>
        <begin position="107"/>
        <end position="194"/>
    </location>
</feature>
<dbReference type="Proteomes" id="UP001583193">
    <property type="component" value="Unassembled WGS sequence"/>
</dbReference>
<dbReference type="Pfam" id="PF24845">
    <property type="entry name" value="DUF7721"/>
    <property type="match status" value="1"/>
</dbReference>
<feature type="compositionally biased region" description="Gly residues" evidence="1">
    <location>
        <begin position="13"/>
        <end position="22"/>
    </location>
</feature>
<feature type="region of interest" description="Disordered" evidence="1">
    <location>
        <begin position="1"/>
        <end position="180"/>
    </location>
</feature>
<evidence type="ECO:0000313" key="4">
    <source>
        <dbReference type="Proteomes" id="UP001583193"/>
    </source>
</evidence>
<proteinExistence type="predicted"/>
<evidence type="ECO:0000259" key="2">
    <source>
        <dbReference type="Pfam" id="PF24845"/>
    </source>
</evidence>
<feature type="compositionally biased region" description="Polar residues" evidence="1">
    <location>
        <begin position="168"/>
        <end position="178"/>
    </location>
</feature>
<feature type="compositionally biased region" description="Gly residues" evidence="1">
    <location>
        <begin position="35"/>
        <end position="50"/>
    </location>
</feature>
<gene>
    <name evidence="3" type="ORF">Plec18167_004062</name>
</gene>
<protein>
    <recommendedName>
        <fullName evidence="2">DUF7721 domain-containing protein</fullName>
    </recommendedName>
</protein>
<organism evidence="3 4">
    <name type="scientific">Paecilomyces lecythidis</name>
    <dbReference type="NCBI Taxonomy" id="3004212"/>
    <lineage>
        <taxon>Eukaryota</taxon>
        <taxon>Fungi</taxon>
        <taxon>Dikarya</taxon>
        <taxon>Ascomycota</taxon>
        <taxon>Pezizomycotina</taxon>
        <taxon>Eurotiomycetes</taxon>
        <taxon>Eurotiomycetidae</taxon>
        <taxon>Eurotiales</taxon>
        <taxon>Thermoascaceae</taxon>
        <taxon>Paecilomyces</taxon>
    </lineage>
</organism>
<comment type="caution">
    <text evidence="3">The sequence shown here is derived from an EMBL/GenBank/DDBJ whole genome shotgun (WGS) entry which is preliminary data.</text>
</comment>
<keyword evidence="4" id="KW-1185">Reference proteome</keyword>
<dbReference type="InterPro" id="IPR056138">
    <property type="entry name" value="DUF7721"/>
</dbReference>
<evidence type="ECO:0000256" key="1">
    <source>
        <dbReference type="SAM" id="MobiDB-lite"/>
    </source>
</evidence>
<feature type="compositionally biased region" description="Basic and acidic residues" evidence="1">
    <location>
        <begin position="23"/>
        <end position="34"/>
    </location>
</feature>
<evidence type="ECO:0000313" key="3">
    <source>
        <dbReference type="EMBL" id="KAL1879601.1"/>
    </source>
</evidence>
<dbReference type="PANTHER" id="PTHR39477:SF1">
    <property type="entry name" value="BETA-FLANKING PROTEIN"/>
    <property type="match status" value="1"/>
</dbReference>
<name>A0ABR3XUD1_9EURO</name>
<feature type="compositionally biased region" description="Basic and acidic residues" evidence="1">
    <location>
        <begin position="51"/>
        <end position="106"/>
    </location>
</feature>
<dbReference type="PANTHER" id="PTHR39477">
    <property type="entry name" value="CHROMOSOME 8, WHOLE GENOME SHOTGUN SEQUENCE"/>
    <property type="match status" value="1"/>
</dbReference>
<dbReference type="EMBL" id="JAVDPF010000010">
    <property type="protein sequence ID" value="KAL1879601.1"/>
    <property type="molecule type" value="Genomic_DNA"/>
</dbReference>
<sequence>MSYNDYNDRSEYGRGGGGGGGYGRDEYSDNRRDNYGGGRQEYGGGRQEYGGGRDDGYDNRGGDYGSGRRNDNYESRGGRQEHGGGDRYNDTRYDDTPQNRYSHQDDDYSSAVSHAQKHDDDSDKNSSFFSQAASFLNQNKDRVSSNSDIDEEQAVKAHKSLFGGGGDSNQQHDSQSVGAGSAIEALKMFTQGGGGSGLGGGGDEKSKLIGMAMAQASKAWDQQGGNASGDKQSAINSAAEMALKMYMKNQGGSGLGGTGGPSGLLSLASKFL</sequence>
<accession>A0ABR3XUD1</accession>
<reference evidence="3 4" key="1">
    <citation type="journal article" date="2024" name="IMA Fungus">
        <title>IMA Genome - F19 : A genome assembly and annotation guide to empower mycologists, including annotated draft genome sequences of Ceratocystis pirilliformis, Diaporthe australafricana, Fusarium ophioides, Paecilomyces lecythidis, and Sporothrix stenoceras.</title>
        <authorList>
            <person name="Aylward J."/>
            <person name="Wilson A.M."/>
            <person name="Visagie C.M."/>
            <person name="Spraker J."/>
            <person name="Barnes I."/>
            <person name="Buitendag C."/>
            <person name="Ceriani C."/>
            <person name="Del Mar Angel L."/>
            <person name="du Plessis D."/>
            <person name="Fuchs T."/>
            <person name="Gasser K."/>
            <person name="Kramer D."/>
            <person name="Li W."/>
            <person name="Munsamy K."/>
            <person name="Piso A."/>
            <person name="Price J.L."/>
            <person name="Sonnekus B."/>
            <person name="Thomas C."/>
            <person name="van der Nest A."/>
            <person name="van Dijk A."/>
            <person name="van Heerden A."/>
            <person name="van Vuuren N."/>
            <person name="Yilmaz N."/>
            <person name="Duong T.A."/>
            <person name="van der Merwe N.A."/>
            <person name="Wingfield M.J."/>
            <person name="Wingfield B.D."/>
        </authorList>
    </citation>
    <scope>NUCLEOTIDE SEQUENCE [LARGE SCALE GENOMIC DNA]</scope>
    <source>
        <strain evidence="3 4">CMW 18167</strain>
    </source>
</reference>